<sequence length="224" mass="24038">MHNTVLVESVQVSTNLLQYSNSKYRPRTFAPGTRLNLDAVPVRPDHFSSQTRTPLKDPNWDEKLEMPKMPSCKLPDSGLLNSEQLPLGTTNTPNHDFDEPPPAYAALSPSSSQPASTSSSPQQPTGTSSPPSQSEGYRPNPPMPSCTSLKPWEIHPLTREQLEKAPGCFCSKSGGCFCSDMGGCCFSSNVGCLFSDNKGCCFSDHAGCCFGDYGGCCCSSGPLK</sequence>
<protein>
    <submittedName>
        <fullName evidence="2">Uncharacterized protein</fullName>
    </submittedName>
</protein>
<keyword evidence="3" id="KW-1185">Reference proteome</keyword>
<dbReference type="AlphaFoldDB" id="A0AAN6YDU2"/>
<evidence type="ECO:0000313" key="3">
    <source>
        <dbReference type="Proteomes" id="UP001301769"/>
    </source>
</evidence>
<gene>
    <name evidence="2" type="ORF">QBC37DRAFT_371311</name>
</gene>
<organism evidence="2 3">
    <name type="scientific">Rhypophila decipiens</name>
    <dbReference type="NCBI Taxonomy" id="261697"/>
    <lineage>
        <taxon>Eukaryota</taxon>
        <taxon>Fungi</taxon>
        <taxon>Dikarya</taxon>
        <taxon>Ascomycota</taxon>
        <taxon>Pezizomycotina</taxon>
        <taxon>Sordariomycetes</taxon>
        <taxon>Sordariomycetidae</taxon>
        <taxon>Sordariales</taxon>
        <taxon>Naviculisporaceae</taxon>
        <taxon>Rhypophila</taxon>
    </lineage>
</organism>
<evidence type="ECO:0000256" key="1">
    <source>
        <dbReference type="SAM" id="MobiDB-lite"/>
    </source>
</evidence>
<feature type="compositionally biased region" description="Basic and acidic residues" evidence="1">
    <location>
        <begin position="54"/>
        <end position="66"/>
    </location>
</feature>
<evidence type="ECO:0000313" key="2">
    <source>
        <dbReference type="EMBL" id="KAK4216226.1"/>
    </source>
</evidence>
<accession>A0AAN6YDU2</accession>
<feature type="compositionally biased region" description="Low complexity" evidence="1">
    <location>
        <begin position="104"/>
        <end position="134"/>
    </location>
</feature>
<reference evidence="2" key="2">
    <citation type="submission" date="2023-05" db="EMBL/GenBank/DDBJ databases">
        <authorList>
            <consortium name="Lawrence Berkeley National Laboratory"/>
            <person name="Steindorff A."/>
            <person name="Hensen N."/>
            <person name="Bonometti L."/>
            <person name="Westerberg I."/>
            <person name="Brannstrom I.O."/>
            <person name="Guillou S."/>
            <person name="Cros-Aarteil S."/>
            <person name="Calhoun S."/>
            <person name="Haridas S."/>
            <person name="Kuo A."/>
            <person name="Mondo S."/>
            <person name="Pangilinan J."/>
            <person name="Riley R."/>
            <person name="Labutti K."/>
            <person name="Andreopoulos B."/>
            <person name="Lipzen A."/>
            <person name="Chen C."/>
            <person name="Yanf M."/>
            <person name="Daum C."/>
            <person name="Ng V."/>
            <person name="Clum A."/>
            <person name="Ohm R."/>
            <person name="Martin F."/>
            <person name="Silar P."/>
            <person name="Natvig D."/>
            <person name="Lalanne C."/>
            <person name="Gautier V."/>
            <person name="Ament-Velasquez S.L."/>
            <person name="Kruys A."/>
            <person name="Hutchinson M.I."/>
            <person name="Powell A.J."/>
            <person name="Barry K."/>
            <person name="Miller A.N."/>
            <person name="Grigoriev I.V."/>
            <person name="Debuchy R."/>
            <person name="Gladieux P."/>
            <person name="Thoren M.H."/>
            <person name="Johannesson H."/>
        </authorList>
    </citation>
    <scope>NUCLEOTIDE SEQUENCE</scope>
    <source>
        <strain evidence="2">PSN293</strain>
    </source>
</reference>
<reference evidence="2" key="1">
    <citation type="journal article" date="2023" name="Mol. Phylogenet. Evol.">
        <title>Genome-scale phylogeny and comparative genomics of the fungal order Sordariales.</title>
        <authorList>
            <person name="Hensen N."/>
            <person name="Bonometti L."/>
            <person name="Westerberg I."/>
            <person name="Brannstrom I.O."/>
            <person name="Guillou S."/>
            <person name="Cros-Aarteil S."/>
            <person name="Calhoun S."/>
            <person name="Haridas S."/>
            <person name="Kuo A."/>
            <person name="Mondo S."/>
            <person name="Pangilinan J."/>
            <person name="Riley R."/>
            <person name="LaButti K."/>
            <person name="Andreopoulos B."/>
            <person name="Lipzen A."/>
            <person name="Chen C."/>
            <person name="Yan M."/>
            <person name="Daum C."/>
            <person name="Ng V."/>
            <person name="Clum A."/>
            <person name="Steindorff A."/>
            <person name="Ohm R.A."/>
            <person name="Martin F."/>
            <person name="Silar P."/>
            <person name="Natvig D.O."/>
            <person name="Lalanne C."/>
            <person name="Gautier V."/>
            <person name="Ament-Velasquez S.L."/>
            <person name="Kruys A."/>
            <person name="Hutchinson M.I."/>
            <person name="Powell A.J."/>
            <person name="Barry K."/>
            <person name="Miller A.N."/>
            <person name="Grigoriev I.V."/>
            <person name="Debuchy R."/>
            <person name="Gladieux P."/>
            <person name="Hiltunen Thoren M."/>
            <person name="Johannesson H."/>
        </authorList>
    </citation>
    <scope>NUCLEOTIDE SEQUENCE</scope>
    <source>
        <strain evidence="2">PSN293</strain>
    </source>
</reference>
<feature type="region of interest" description="Disordered" evidence="1">
    <location>
        <begin position="39"/>
        <end position="143"/>
    </location>
</feature>
<proteinExistence type="predicted"/>
<dbReference type="Proteomes" id="UP001301769">
    <property type="component" value="Unassembled WGS sequence"/>
</dbReference>
<feature type="compositionally biased region" description="Polar residues" evidence="1">
    <location>
        <begin position="79"/>
        <end position="94"/>
    </location>
</feature>
<name>A0AAN6YDU2_9PEZI</name>
<dbReference type="EMBL" id="MU858071">
    <property type="protein sequence ID" value="KAK4216226.1"/>
    <property type="molecule type" value="Genomic_DNA"/>
</dbReference>
<comment type="caution">
    <text evidence="2">The sequence shown here is derived from an EMBL/GenBank/DDBJ whole genome shotgun (WGS) entry which is preliminary data.</text>
</comment>